<dbReference type="InterPro" id="IPR018759">
    <property type="entry name" value="BBP2_2"/>
</dbReference>
<accession>A0ABW0FWY8</accession>
<evidence type="ECO:0000256" key="1">
    <source>
        <dbReference type="SAM" id="MobiDB-lite"/>
    </source>
</evidence>
<dbReference type="EMBL" id="JBHSLF010000051">
    <property type="protein sequence ID" value="MFC5345624.1"/>
    <property type="molecule type" value="Genomic_DNA"/>
</dbReference>
<sequence>MSVSAGSLALVSGAASAQVTTGQLGGQIASTRDAGVDNFSRNRNTSVSQRSRPDYEAPGIRSGAFLVYPRIEAAVETNDNVYATATNELDDIIVHIRPELSIESDWSQNFLTAYLRGSINRYADYDRENTEEYALGGSGRVDVTRLSNIGFGADYTSSFEPRTAPSAPRNAVEPTAVDTAQAYISASRSAGYIKLSGRAGWRSLDYEDGRDGLGNVIDQDARDRDVVSLSGRIDFAISPDTAFFFQATGNERSYDIASTPLAPNRDSSGSEFLVGANFEVSSLVRGEIAAGYIQQDYDSATFEDVKGFGARAQLEWFPSELTTLTVAAGRTIEDTPTPGVGAFLSNTASVGLDHELLRNVILNGRLVWARDDYKGIDREDTRLILNVGGTYLINRNLGVNATFSSMDTQSEGARRDQDFTVNKLAFALVAQF</sequence>
<proteinExistence type="predicted"/>
<feature type="compositionally biased region" description="Polar residues" evidence="1">
    <location>
        <begin position="39"/>
        <end position="50"/>
    </location>
</feature>
<dbReference type="SUPFAM" id="SSF56935">
    <property type="entry name" value="Porins"/>
    <property type="match status" value="1"/>
</dbReference>
<dbReference type="RefSeq" id="WP_374036613.1">
    <property type="nucleotide sequence ID" value="NZ_CP169082.1"/>
</dbReference>
<name>A0ABW0FWY8_9CAUL</name>
<evidence type="ECO:0000313" key="4">
    <source>
        <dbReference type="Proteomes" id="UP001596152"/>
    </source>
</evidence>
<keyword evidence="2" id="KW-0732">Signal</keyword>
<dbReference type="Pfam" id="PF10082">
    <property type="entry name" value="BBP2_2"/>
    <property type="match status" value="1"/>
</dbReference>
<feature type="signal peptide" evidence="2">
    <location>
        <begin position="1"/>
        <end position="17"/>
    </location>
</feature>
<feature type="region of interest" description="Disordered" evidence="1">
    <location>
        <begin position="35"/>
        <end position="55"/>
    </location>
</feature>
<keyword evidence="4" id="KW-1185">Reference proteome</keyword>
<reference evidence="4" key="1">
    <citation type="journal article" date="2019" name="Int. J. Syst. Evol. Microbiol.">
        <title>The Global Catalogue of Microorganisms (GCM) 10K type strain sequencing project: providing services to taxonomists for standard genome sequencing and annotation.</title>
        <authorList>
            <consortium name="The Broad Institute Genomics Platform"/>
            <consortium name="The Broad Institute Genome Sequencing Center for Infectious Disease"/>
            <person name="Wu L."/>
            <person name="Ma J."/>
        </authorList>
    </citation>
    <scope>NUCLEOTIDE SEQUENCE [LARGE SCALE GENOMIC DNA]</scope>
    <source>
        <strain evidence="4">JCM 12125</strain>
    </source>
</reference>
<feature type="chain" id="PRO_5045692410" evidence="2">
    <location>
        <begin position="18"/>
        <end position="432"/>
    </location>
</feature>
<protein>
    <submittedName>
        <fullName evidence="3">Outer membrane beta-barrel protein</fullName>
    </submittedName>
</protein>
<dbReference type="Proteomes" id="UP001596152">
    <property type="component" value="Unassembled WGS sequence"/>
</dbReference>
<evidence type="ECO:0000256" key="2">
    <source>
        <dbReference type="SAM" id="SignalP"/>
    </source>
</evidence>
<organism evidence="3 4">
    <name type="scientific">Brevundimonas staleyi</name>
    <dbReference type="NCBI Taxonomy" id="74326"/>
    <lineage>
        <taxon>Bacteria</taxon>
        <taxon>Pseudomonadati</taxon>
        <taxon>Pseudomonadota</taxon>
        <taxon>Alphaproteobacteria</taxon>
        <taxon>Caulobacterales</taxon>
        <taxon>Caulobacteraceae</taxon>
        <taxon>Brevundimonas</taxon>
    </lineage>
</organism>
<comment type="caution">
    <text evidence="3">The sequence shown here is derived from an EMBL/GenBank/DDBJ whole genome shotgun (WGS) entry which is preliminary data.</text>
</comment>
<evidence type="ECO:0000313" key="3">
    <source>
        <dbReference type="EMBL" id="MFC5345624.1"/>
    </source>
</evidence>
<gene>
    <name evidence="3" type="ORF">ACFPIE_17035</name>
</gene>